<reference evidence="3 4" key="1">
    <citation type="submission" date="2011-02" db="EMBL/GenBank/DDBJ databases">
        <authorList>
            <person name="Weinstock G."/>
            <person name="Sodergren E."/>
            <person name="Clifton S."/>
            <person name="Fulton L."/>
            <person name="Fulton B."/>
            <person name="Courtney L."/>
            <person name="Fronick C."/>
            <person name="Harrison M."/>
            <person name="Strong C."/>
            <person name="Farmer C."/>
            <person name="Delahaunty K."/>
            <person name="Markovic C."/>
            <person name="Hall O."/>
            <person name="Minx P."/>
            <person name="Tomlinson C."/>
            <person name="Mitreva M."/>
            <person name="Hou S."/>
            <person name="Chen J."/>
            <person name="Wollam A."/>
            <person name="Pepin K.H."/>
            <person name="Johnson M."/>
            <person name="Bhonagiri V."/>
            <person name="Zhang X."/>
            <person name="Suruliraj S."/>
            <person name="Warren W."/>
            <person name="Chinwalla A."/>
            <person name="Mardis E.R."/>
            <person name="Wilson R.K."/>
        </authorList>
    </citation>
    <scope>NUCLEOTIDE SEQUENCE [LARGE SCALE GENOMIC DNA]</scope>
    <source>
        <strain evidence="3 4">YIT 12057</strain>
    </source>
</reference>
<dbReference type="GO" id="GO:0016757">
    <property type="term" value="F:glycosyltransferase activity"/>
    <property type="evidence" value="ECO:0007669"/>
    <property type="project" value="TreeGrafter"/>
</dbReference>
<evidence type="ECO:0000313" key="3">
    <source>
        <dbReference type="EMBL" id="EGF56065.1"/>
    </source>
</evidence>
<dbReference type="Gene3D" id="3.40.50.2000">
    <property type="entry name" value="Glycogen Phosphorylase B"/>
    <property type="match status" value="2"/>
</dbReference>
<keyword evidence="2" id="KW-1133">Transmembrane helix</keyword>
<dbReference type="SUPFAM" id="SSF53756">
    <property type="entry name" value="UDP-Glycosyltransferase/glycogen phosphorylase"/>
    <property type="match status" value="1"/>
</dbReference>
<gene>
    <name evidence="3" type="ORF">HMPREF9446_02467</name>
</gene>
<dbReference type="PANTHER" id="PTHR46401">
    <property type="entry name" value="GLYCOSYLTRANSFERASE WBBK-RELATED"/>
    <property type="match status" value="1"/>
</dbReference>
<feature type="transmembrane region" description="Helical" evidence="2">
    <location>
        <begin position="73"/>
        <end position="94"/>
    </location>
</feature>
<dbReference type="PANTHER" id="PTHR46401:SF2">
    <property type="entry name" value="GLYCOSYLTRANSFERASE WBBK-RELATED"/>
    <property type="match status" value="1"/>
</dbReference>
<proteinExistence type="predicted"/>
<dbReference type="AlphaFoldDB" id="F3PUJ4"/>
<accession>F3PUJ4</accession>
<dbReference type="STRING" id="763034.HMPREF9446_02467"/>
<evidence type="ECO:0000256" key="2">
    <source>
        <dbReference type="SAM" id="Phobius"/>
    </source>
</evidence>
<evidence type="ECO:0008006" key="5">
    <source>
        <dbReference type="Google" id="ProtNLM"/>
    </source>
</evidence>
<sequence length="366" mass="42570">MKHILLITPFVPSKIGAGVNYTRLFIEDISHENIVDVVLFKMQGEDSYTPCNSHIRIIKEFKTSVFSKLFNCAFLFFLFPLFTAKFNLFVYVFLKKLLKQKDYDIVYFDFSQMFLYAKLLRHKNKVLMSHDVITQRYSRKGNPLLSRFCFRTEKWILSVSNGNIFTFSQKDSDLIDTYFGISSRVTTFYLSEDIVDTFPEYLGDYYVFFAMWKRDDNYEGLEWFIKNVLPQCDNSISFKIIGAGLHEKLKEIISQFDNIEYLGFVENPYPIIANSKALISPLFTGAGVKVKVIEALACGTPIIGTQLSFEGIAEDFGEFMIQAETPNDFLCVMRTLNLSLDKRIEFKKSFLLSYSNKQIKQYIYSH</sequence>
<dbReference type="EMBL" id="AFBN01000047">
    <property type="protein sequence ID" value="EGF56065.1"/>
    <property type="molecule type" value="Genomic_DNA"/>
</dbReference>
<keyword evidence="2" id="KW-0472">Membrane</keyword>
<keyword evidence="1" id="KW-0808">Transferase</keyword>
<name>F3PUJ4_9BACE</name>
<keyword evidence="4" id="KW-1185">Reference proteome</keyword>
<organism evidence="3 4">
    <name type="scientific">Bacteroides fluxus YIT 12057</name>
    <dbReference type="NCBI Taxonomy" id="763034"/>
    <lineage>
        <taxon>Bacteria</taxon>
        <taxon>Pseudomonadati</taxon>
        <taxon>Bacteroidota</taxon>
        <taxon>Bacteroidia</taxon>
        <taxon>Bacteroidales</taxon>
        <taxon>Bacteroidaceae</taxon>
        <taxon>Bacteroides</taxon>
    </lineage>
</organism>
<comment type="caution">
    <text evidence="3">The sequence shown here is derived from an EMBL/GenBank/DDBJ whole genome shotgun (WGS) entry which is preliminary data.</text>
</comment>
<evidence type="ECO:0000313" key="4">
    <source>
        <dbReference type="Proteomes" id="UP000003416"/>
    </source>
</evidence>
<dbReference type="GeneID" id="86049984"/>
<dbReference type="eggNOG" id="COG0438">
    <property type="taxonomic scope" value="Bacteria"/>
</dbReference>
<keyword evidence="2" id="KW-0812">Transmembrane</keyword>
<dbReference type="Pfam" id="PF13692">
    <property type="entry name" value="Glyco_trans_1_4"/>
    <property type="match status" value="1"/>
</dbReference>
<dbReference type="Proteomes" id="UP000003416">
    <property type="component" value="Unassembled WGS sequence"/>
</dbReference>
<dbReference type="GO" id="GO:0009103">
    <property type="term" value="P:lipopolysaccharide biosynthetic process"/>
    <property type="evidence" value="ECO:0007669"/>
    <property type="project" value="TreeGrafter"/>
</dbReference>
<dbReference type="HOGENOM" id="CLU_028014_3_2_10"/>
<evidence type="ECO:0000256" key="1">
    <source>
        <dbReference type="ARBA" id="ARBA00022679"/>
    </source>
</evidence>
<protein>
    <recommendedName>
        <fullName evidence="5">Glycosyltransferase, group 1 family protein</fullName>
    </recommendedName>
</protein>
<dbReference type="RefSeq" id="WP_009125722.1">
    <property type="nucleotide sequence ID" value="NZ_GL882644.1"/>
</dbReference>